<feature type="transmembrane region" description="Helical" evidence="1">
    <location>
        <begin position="364"/>
        <end position="381"/>
    </location>
</feature>
<dbReference type="Pfam" id="PF13795">
    <property type="entry name" value="HupE_UreJ_2"/>
    <property type="match status" value="1"/>
</dbReference>
<feature type="transmembrane region" description="Helical" evidence="1">
    <location>
        <begin position="240"/>
        <end position="263"/>
    </location>
</feature>
<sequence length="386" mass="41721">MVRFLLIPLILTLLRAKSTQALVIGFALLGGPALAHEVRPAVADFEIEDTSLSITVRLNAEAIIAGVNLSQVDDTNDSAQAEDYDTLRTLSDVALADAFKETWPAFADGLKLRAGDITLTPVLGKIDVIPEDNAENPRDTMVSLSAVLPPGGDPLQIGWDARFGSLVLRQGETVEAPFTGIVEPGALSPPLPRVGSFEETAGQNFMRYLISGFDHIIPKGLDHILFVLGLFFFSMQMRPLLIQVSAFTVAHTITLALATLGIVNIPGSIVEPLIALSIVYVAVENIFARRMTPWRPFVIFGFGLLHGLGFASVLGEFGLEPSRFIASLIAFNIGVEVGQLTVIALALLAVGLWFGQKDWYRARIAIPASVVIALIGAYWSFERVFL</sequence>
<name>A0ABZ2HGU4_9RHOB</name>
<organism evidence="2 3">
    <name type="scientific">Roseovarius phycicola</name>
    <dbReference type="NCBI Taxonomy" id="3080976"/>
    <lineage>
        <taxon>Bacteria</taxon>
        <taxon>Pseudomonadati</taxon>
        <taxon>Pseudomonadota</taxon>
        <taxon>Alphaproteobacteria</taxon>
        <taxon>Rhodobacterales</taxon>
        <taxon>Roseobacteraceae</taxon>
        <taxon>Roseovarius</taxon>
    </lineage>
</organism>
<dbReference type="RefSeq" id="WP_338550098.1">
    <property type="nucleotide sequence ID" value="NZ_CP146069.1"/>
</dbReference>
<keyword evidence="1" id="KW-0812">Transmembrane</keyword>
<gene>
    <name evidence="2" type="ORF">RZ517_03540</name>
</gene>
<keyword evidence="1" id="KW-0472">Membrane</keyword>
<keyword evidence="1" id="KW-1133">Transmembrane helix</keyword>
<dbReference type="Proteomes" id="UP001364156">
    <property type="component" value="Chromosome"/>
</dbReference>
<protein>
    <submittedName>
        <fullName evidence="2">HupE/UreJ family protein</fullName>
    </submittedName>
</protein>
<feature type="transmembrane region" description="Helical" evidence="1">
    <location>
        <begin position="269"/>
        <end position="288"/>
    </location>
</feature>
<evidence type="ECO:0000256" key="1">
    <source>
        <dbReference type="SAM" id="Phobius"/>
    </source>
</evidence>
<feature type="transmembrane region" description="Helical" evidence="1">
    <location>
        <begin position="297"/>
        <end position="319"/>
    </location>
</feature>
<accession>A0ABZ2HGU4</accession>
<dbReference type="InterPro" id="IPR032809">
    <property type="entry name" value="Put_HupE_UreJ"/>
</dbReference>
<evidence type="ECO:0000313" key="3">
    <source>
        <dbReference type="Proteomes" id="UP001364156"/>
    </source>
</evidence>
<feature type="transmembrane region" description="Helical" evidence="1">
    <location>
        <begin position="325"/>
        <end position="352"/>
    </location>
</feature>
<evidence type="ECO:0000313" key="2">
    <source>
        <dbReference type="EMBL" id="WWR47270.1"/>
    </source>
</evidence>
<keyword evidence="3" id="KW-1185">Reference proteome</keyword>
<feature type="transmembrane region" description="Helical" evidence="1">
    <location>
        <begin position="216"/>
        <end position="233"/>
    </location>
</feature>
<dbReference type="EMBL" id="CP146069">
    <property type="protein sequence ID" value="WWR47270.1"/>
    <property type="molecule type" value="Genomic_DNA"/>
</dbReference>
<proteinExistence type="predicted"/>
<reference evidence="2 3" key="1">
    <citation type="submission" date="2023-10" db="EMBL/GenBank/DDBJ databases">
        <title>Roseovarius strain S88 nov., isolated from a marine algae.</title>
        <authorList>
            <person name="Lee M.W."/>
            <person name="Lee J.K."/>
            <person name="Kim J.M."/>
            <person name="Choi D.G."/>
            <person name="Baek J.H."/>
            <person name="Bayburt H."/>
            <person name="Jung J.J."/>
            <person name="Han D.M."/>
            <person name="Jeon C.O."/>
        </authorList>
    </citation>
    <scope>NUCLEOTIDE SEQUENCE [LARGE SCALE GENOMIC DNA]</scope>
    <source>
        <strain evidence="2 3">S88</strain>
    </source>
</reference>